<dbReference type="OrthoDB" id="2280778at2759"/>
<protein>
    <submittedName>
        <fullName evidence="1">Uncharacterized protein</fullName>
    </submittedName>
</protein>
<name>A0A8H7UYM9_9FUNG</name>
<dbReference type="EMBL" id="JAEPRD010000081">
    <property type="protein sequence ID" value="KAG2200615.1"/>
    <property type="molecule type" value="Genomic_DNA"/>
</dbReference>
<evidence type="ECO:0000313" key="1">
    <source>
        <dbReference type="EMBL" id="KAG2200615.1"/>
    </source>
</evidence>
<dbReference type="Proteomes" id="UP000603453">
    <property type="component" value="Unassembled WGS sequence"/>
</dbReference>
<reference evidence="1" key="1">
    <citation type="submission" date="2020-12" db="EMBL/GenBank/DDBJ databases">
        <title>Metabolic potential, ecology and presence of endohyphal bacteria is reflected in genomic diversity of Mucoromycotina.</title>
        <authorList>
            <person name="Muszewska A."/>
            <person name="Okrasinska A."/>
            <person name="Steczkiewicz K."/>
            <person name="Drgas O."/>
            <person name="Orlowska M."/>
            <person name="Perlinska-Lenart U."/>
            <person name="Aleksandrzak-Piekarczyk T."/>
            <person name="Szatraj K."/>
            <person name="Zielenkiewicz U."/>
            <person name="Pilsyk S."/>
            <person name="Malc E."/>
            <person name="Mieczkowski P."/>
            <person name="Kruszewska J.S."/>
            <person name="Biernat P."/>
            <person name="Pawlowska J."/>
        </authorList>
    </citation>
    <scope>NUCLEOTIDE SEQUENCE</scope>
    <source>
        <strain evidence="1">WA0000017839</strain>
    </source>
</reference>
<accession>A0A8H7UYM9</accession>
<proteinExistence type="predicted"/>
<dbReference type="AlphaFoldDB" id="A0A8H7UYM9"/>
<organism evidence="1 2">
    <name type="scientific">Mucor saturninus</name>
    <dbReference type="NCBI Taxonomy" id="64648"/>
    <lineage>
        <taxon>Eukaryota</taxon>
        <taxon>Fungi</taxon>
        <taxon>Fungi incertae sedis</taxon>
        <taxon>Mucoromycota</taxon>
        <taxon>Mucoromycotina</taxon>
        <taxon>Mucoromycetes</taxon>
        <taxon>Mucorales</taxon>
        <taxon>Mucorineae</taxon>
        <taxon>Mucoraceae</taxon>
        <taxon>Mucor</taxon>
    </lineage>
</organism>
<sequence>MPYEYGGLKVLNPAIQHKLLQKRWLNYLLDPSGYPSFLYPLMLNHLAMFKNANEFPLLPLFDTECLTSTISPMHLSIWPVIFGLFDYFNHQGAIQLKQVPVKTILSMALRKLLIYPAISENGHWKLRHADLFMVFDTSQQRLRLKVIGEYSRYPRLCQILYKDVLTHRNIKLKPFVWNHILESPTIAENSI</sequence>
<comment type="caution">
    <text evidence="1">The sequence shown here is derived from an EMBL/GenBank/DDBJ whole genome shotgun (WGS) entry which is preliminary data.</text>
</comment>
<evidence type="ECO:0000313" key="2">
    <source>
        <dbReference type="Proteomes" id="UP000603453"/>
    </source>
</evidence>
<gene>
    <name evidence="1" type="ORF">INT47_007359</name>
</gene>
<keyword evidence="2" id="KW-1185">Reference proteome</keyword>